<gene>
    <name evidence="1" type="ORF">D915_002588</name>
</gene>
<name>A0A2H1CMF1_FASHE</name>
<evidence type="ECO:0000313" key="2">
    <source>
        <dbReference type="Proteomes" id="UP000230066"/>
    </source>
</evidence>
<sequence>MRAAISVQGEDGQFLAGFEQVDKDDLSSTTSLEVKQPAAEEPEASKVSTPTSSAIAGDVSVWNTVNGNSYHPESAPEPESDVQTKVSAAAEVTSKPVFAPAAGDGSTDAIVSEPFPQ</sequence>
<evidence type="ECO:0000313" key="1">
    <source>
        <dbReference type="EMBL" id="THD26634.1"/>
    </source>
</evidence>
<dbReference type="AlphaFoldDB" id="A0A2H1CMF1"/>
<keyword evidence="2" id="KW-1185">Reference proteome</keyword>
<dbReference type="EMBL" id="JXXN02000677">
    <property type="protein sequence ID" value="THD26634.1"/>
    <property type="molecule type" value="Genomic_DNA"/>
</dbReference>
<comment type="caution">
    <text evidence="1">The sequence shown here is derived from an EMBL/GenBank/DDBJ whole genome shotgun (WGS) entry which is preliminary data.</text>
</comment>
<accession>A0A2H1CMF1</accession>
<protein>
    <submittedName>
        <fullName evidence="1">Uncharacterized protein</fullName>
    </submittedName>
</protein>
<organism evidence="1 2">
    <name type="scientific">Fasciola hepatica</name>
    <name type="common">Liver fluke</name>
    <dbReference type="NCBI Taxonomy" id="6192"/>
    <lineage>
        <taxon>Eukaryota</taxon>
        <taxon>Metazoa</taxon>
        <taxon>Spiralia</taxon>
        <taxon>Lophotrochozoa</taxon>
        <taxon>Platyhelminthes</taxon>
        <taxon>Trematoda</taxon>
        <taxon>Digenea</taxon>
        <taxon>Plagiorchiida</taxon>
        <taxon>Echinostomata</taxon>
        <taxon>Echinostomatoidea</taxon>
        <taxon>Fasciolidae</taxon>
        <taxon>Fasciola</taxon>
    </lineage>
</organism>
<proteinExistence type="predicted"/>
<reference evidence="1" key="1">
    <citation type="submission" date="2019-03" db="EMBL/GenBank/DDBJ databases">
        <title>Improved annotation for the trematode Fasciola hepatica.</title>
        <authorList>
            <person name="Choi Y.-J."/>
            <person name="Martin J."/>
            <person name="Mitreva M."/>
        </authorList>
    </citation>
    <scope>NUCLEOTIDE SEQUENCE [LARGE SCALE GENOMIC DNA]</scope>
</reference>
<dbReference type="Proteomes" id="UP000230066">
    <property type="component" value="Unassembled WGS sequence"/>
</dbReference>